<evidence type="ECO:0000313" key="4">
    <source>
        <dbReference type="Proteomes" id="UP001499884"/>
    </source>
</evidence>
<protein>
    <submittedName>
        <fullName evidence="3">Serine hydrolase domain-containing protein</fullName>
    </submittedName>
</protein>
<dbReference type="GO" id="GO:0016787">
    <property type="term" value="F:hydrolase activity"/>
    <property type="evidence" value="ECO:0007669"/>
    <property type="project" value="UniProtKB-KW"/>
</dbReference>
<dbReference type="InterPro" id="IPR050491">
    <property type="entry name" value="AmpC-like"/>
</dbReference>
<evidence type="ECO:0000313" key="3">
    <source>
        <dbReference type="EMBL" id="GAA3755597.1"/>
    </source>
</evidence>
<sequence length="371" mass="38848">MTAPGRVSPPCAASGTPGPCDDRETAAALDEAVRAMEAPDAVVAFTRDGRRTVRAGGTAPAPRVPRELLRYETGSATKPYTGLLLARLLREGVVEPGDPAAAFLARGAGRGPHPITLTHLITHTSGLPPLPADLYPGALRQWRSNPYEHYTDARVAAAFLRARPHHRPGSRWRYSNFGVAALGHALAAATATPWADLLAGLVLAPLGLTGTALAPAPPGARSPDATGHRADGTTPTPPLLIGGFQAAGAVRATPYDLLAFVEAHLRPPAGSPLEADLWAVRQPVLRRGHGHRHVHTLTWFRHETAHGPVYFHAGATSGQQAFLGFAPGTDTALAAVSTRRFRLRDAFVATAYALLCTPPGARPGTAEDAAG</sequence>
<feature type="domain" description="Beta-lactamase-related" evidence="2">
    <location>
        <begin position="32"/>
        <end position="353"/>
    </location>
</feature>
<reference evidence="4" key="1">
    <citation type="journal article" date="2019" name="Int. J. Syst. Evol. Microbiol.">
        <title>The Global Catalogue of Microorganisms (GCM) 10K type strain sequencing project: providing services to taxonomists for standard genome sequencing and annotation.</title>
        <authorList>
            <consortium name="The Broad Institute Genomics Platform"/>
            <consortium name="The Broad Institute Genome Sequencing Center for Infectious Disease"/>
            <person name="Wu L."/>
            <person name="Ma J."/>
        </authorList>
    </citation>
    <scope>NUCLEOTIDE SEQUENCE [LARGE SCALE GENOMIC DNA]</scope>
    <source>
        <strain evidence="4">JCM 30846</strain>
    </source>
</reference>
<keyword evidence="4" id="KW-1185">Reference proteome</keyword>
<dbReference type="InterPro" id="IPR012338">
    <property type="entry name" value="Beta-lactam/transpept-like"/>
</dbReference>
<dbReference type="PANTHER" id="PTHR46825:SF7">
    <property type="entry name" value="D-ALANYL-D-ALANINE CARBOXYPEPTIDASE"/>
    <property type="match status" value="1"/>
</dbReference>
<dbReference type="SUPFAM" id="SSF56601">
    <property type="entry name" value="beta-lactamase/transpeptidase-like"/>
    <property type="match status" value="1"/>
</dbReference>
<dbReference type="Pfam" id="PF00144">
    <property type="entry name" value="Beta-lactamase"/>
    <property type="match status" value="1"/>
</dbReference>
<gene>
    <name evidence="3" type="ORF">GCM10023082_58520</name>
</gene>
<dbReference type="Proteomes" id="UP001499884">
    <property type="component" value="Unassembled WGS sequence"/>
</dbReference>
<evidence type="ECO:0000256" key="1">
    <source>
        <dbReference type="SAM" id="MobiDB-lite"/>
    </source>
</evidence>
<feature type="region of interest" description="Disordered" evidence="1">
    <location>
        <begin position="214"/>
        <end position="237"/>
    </location>
</feature>
<evidence type="ECO:0000259" key="2">
    <source>
        <dbReference type="Pfam" id="PF00144"/>
    </source>
</evidence>
<dbReference type="EMBL" id="BAABEP010000067">
    <property type="protein sequence ID" value="GAA3755597.1"/>
    <property type="molecule type" value="Genomic_DNA"/>
</dbReference>
<dbReference type="Gene3D" id="3.40.710.10">
    <property type="entry name" value="DD-peptidase/beta-lactamase superfamily"/>
    <property type="match status" value="1"/>
</dbReference>
<keyword evidence="3" id="KW-0378">Hydrolase</keyword>
<dbReference type="InterPro" id="IPR001466">
    <property type="entry name" value="Beta-lactam-related"/>
</dbReference>
<proteinExistence type="predicted"/>
<feature type="region of interest" description="Disordered" evidence="1">
    <location>
        <begin position="1"/>
        <end position="22"/>
    </location>
</feature>
<dbReference type="RefSeq" id="WP_345654035.1">
    <property type="nucleotide sequence ID" value="NZ_BAABEP010000067.1"/>
</dbReference>
<comment type="caution">
    <text evidence="3">The sequence shown here is derived from an EMBL/GenBank/DDBJ whole genome shotgun (WGS) entry which is preliminary data.</text>
</comment>
<organism evidence="3 4">
    <name type="scientific">Streptomyces tremellae</name>
    <dbReference type="NCBI Taxonomy" id="1124239"/>
    <lineage>
        <taxon>Bacteria</taxon>
        <taxon>Bacillati</taxon>
        <taxon>Actinomycetota</taxon>
        <taxon>Actinomycetes</taxon>
        <taxon>Kitasatosporales</taxon>
        <taxon>Streptomycetaceae</taxon>
        <taxon>Streptomyces</taxon>
    </lineage>
</organism>
<accession>A0ABP7GAI7</accession>
<dbReference type="PANTHER" id="PTHR46825">
    <property type="entry name" value="D-ALANYL-D-ALANINE-CARBOXYPEPTIDASE/ENDOPEPTIDASE AMPH"/>
    <property type="match status" value="1"/>
</dbReference>
<name>A0ABP7GAI7_9ACTN</name>